<dbReference type="PROSITE" id="PS51257">
    <property type="entry name" value="PROKAR_LIPOPROTEIN"/>
    <property type="match status" value="1"/>
</dbReference>
<feature type="compositionally biased region" description="Basic and acidic residues" evidence="9">
    <location>
        <begin position="223"/>
        <end position="236"/>
    </location>
</feature>
<keyword evidence="10" id="KW-0732">Signal</keyword>
<feature type="region of interest" description="Disordered" evidence="9">
    <location>
        <begin position="219"/>
        <end position="239"/>
    </location>
</feature>
<evidence type="ECO:0000256" key="9">
    <source>
        <dbReference type="SAM" id="MobiDB-lite"/>
    </source>
</evidence>
<dbReference type="PROSITE" id="PS51007">
    <property type="entry name" value="CYTC"/>
    <property type="match status" value="1"/>
</dbReference>
<dbReference type="Gene3D" id="2.60.120.560">
    <property type="entry name" value="Exo-inulinase, domain 1"/>
    <property type="match status" value="1"/>
</dbReference>
<dbReference type="InterPro" id="IPR036909">
    <property type="entry name" value="Cyt_c-like_dom_sf"/>
</dbReference>
<evidence type="ECO:0000256" key="6">
    <source>
        <dbReference type="ARBA" id="ARBA00023004"/>
    </source>
</evidence>
<dbReference type="SUPFAM" id="SSF46626">
    <property type="entry name" value="Cytochrome c"/>
    <property type="match status" value="1"/>
</dbReference>
<feature type="binding site" description="covalent" evidence="8">
    <location>
        <position position="296"/>
    </location>
    <ligand>
        <name>heme c</name>
        <dbReference type="ChEBI" id="CHEBI:61717"/>
    </ligand>
</feature>
<organism evidence="13 14">
    <name type="scientific">Marinimicrobium koreense</name>
    <dbReference type="NCBI Taxonomy" id="306545"/>
    <lineage>
        <taxon>Bacteria</taxon>
        <taxon>Pseudomonadati</taxon>
        <taxon>Pseudomonadota</taxon>
        <taxon>Gammaproteobacteria</taxon>
        <taxon>Cellvibrionales</taxon>
        <taxon>Cellvibrionaceae</taxon>
        <taxon>Marinimicrobium</taxon>
    </lineage>
</organism>
<comment type="PTM">
    <text evidence="8">Binds 1 heme c group covalently per subunit.</text>
</comment>
<evidence type="ECO:0000256" key="10">
    <source>
        <dbReference type="SAM" id="SignalP"/>
    </source>
</evidence>
<dbReference type="EMBL" id="RJUK01000001">
    <property type="protein sequence ID" value="ROQ21876.1"/>
    <property type="molecule type" value="Genomic_DNA"/>
</dbReference>
<dbReference type="PRINTS" id="PR00606">
    <property type="entry name" value="CYTCHROMECID"/>
</dbReference>
<dbReference type="PANTHER" id="PTHR33546:SF1">
    <property type="entry name" value="LARGE, MULTIFUNCTIONAL SECRETED PROTEIN"/>
    <property type="match status" value="1"/>
</dbReference>
<dbReference type="SMART" id="SM00758">
    <property type="entry name" value="PA14"/>
    <property type="match status" value="1"/>
</dbReference>
<keyword evidence="5" id="KW-0249">Electron transport</keyword>
<keyword evidence="2" id="KW-0813">Transport</keyword>
<dbReference type="InterPro" id="IPR011042">
    <property type="entry name" value="6-blade_b-propeller_TolB-like"/>
</dbReference>
<evidence type="ECO:0000256" key="1">
    <source>
        <dbReference type="ARBA" id="ARBA00021020"/>
    </source>
</evidence>
<comment type="caution">
    <text evidence="13">The sequence shown here is derived from an EMBL/GenBank/DDBJ whole genome shotgun (WGS) entry which is preliminary data.</text>
</comment>
<evidence type="ECO:0000256" key="5">
    <source>
        <dbReference type="ARBA" id="ARBA00022982"/>
    </source>
</evidence>
<dbReference type="OrthoDB" id="9814708at2"/>
<dbReference type="GO" id="GO:0016787">
    <property type="term" value="F:hydrolase activity"/>
    <property type="evidence" value="ECO:0007669"/>
    <property type="project" value="InterPro"/>
</dbReference>
<keyword evidence="14" id="KW-1185">Reference proteome</keyword>
<dbReference type="GO" id="GO:0005506">
    <property type="term" value="F:iron ion binding"/>
    <property type="evidence" value="ECO:0007669"/>
    <property type="project" value="InterPro"/>
</dbReference>
<evidence type="ECO:0000313" key="13">
    <source>
        <dbReference type="EMBL" id="ROQ21876.1"/>
    </source>
</evidence>
<proteinExistence type="predicted"/>
<sequence>MKRPYTLHRTALLATALGSLLLTQACQKTEPAPEFQAASPATLEGDMIAFRSTLDNRARMLTVRQPDDIKLAYDVETGNLHQAWRGTVHFTGAVFDTRHGPQPVSEGDLYLTQDARWQTEGASVQYGGHRYSGDQLALRYDVEADGWKATVWEKPSARLEEQSLIITREFAVNGLPKGLGLTLTGLAEAADQSLVGSGEWQGSQTLRLKNGVTRVQRTFTDPTRVERPDEAGEGDHPGQTLVEGSDCAACHNPEIKTVGPSYQSIAERYDNTPDNRTMLAKKIILGGAGNWGEVPMSPHPDLSREDAEQMVDYIFSLQEETEGETRWNLDQPATDTLELVAETPAEATGDGALVYRHLFSGDQPNIESLRGMAPSEVARVSRIHFPDKASFKPLDLRFALQVKTHLKVDETLETELRLISDDGAVVYLNDELLIDSWGFHGPEPEDASVTLEPGLHALEVIHFQSHGGATLSMQWRNPETGEFEIIPAEMLQIQAADRRDVVPVITDPERVKTIPGDQTKVAGVHPAFDRFQARPDEFEPMVGGIDFLPDGRMVITTWDPEGSVYIVSDYDQGPEQASVKRIARGLAEPLGVKVVDGDIYVLQKQELTRLEDVNGDEIIDVYHSVSADWSVTDNFHEFAFGLEYQDGHFYGTLATAILSGGASADPQAPDRGKAIKIRKTDGQVEFVAQGLRTPNGIGFGVDGELFIADNQGDWLPSSKIVELTPGAWYGSRSVDFEGTADLTETKPVVWLPQDEIGNSPSEPAPLNVGPYQNQMIHGEVTHGGIKRVYAERVNGRLQGAVFRFIQGLEAGVNRLDWAPDGSLIVGGVGNPGNWADGEKQWYGLERLVYNGETAFEMLSVSARSDGFVIEFTEPVKVGQNISPEDFEILQWYYEPTAEYGGPKKNVTELPVEGFALSEDRKRVSFKLGGLKPDHVVYFRIARPFVSETDNSLWTTEAWYTLNAIPEDQPVALEGRQPEHNQLTEIEQAEGWKLLFDGKTLNGLRNYNADTLGERWVIDDGALHMQANDGRSGGDLVITDEPLTSFELYLEWKLARNGNSGIIYSVDESPELEAPYMSGPEYQLLDNIGHPDSEIYTHRAADLYDLIAATPVTVNPAGEWNRTRLVVDNGRIEHWLNGFKVVEAEMGTPEWEAMIAESKFADWEAFATTPEGHVVLQDHDDPVWFRNIKLRELP</sequence>
<dbReference type="Pfam" id="PF23500">
    <property type="entry name" value="DUF7133"/>
    <property type="match status" value="1"/>
</dbReference>
<dbReference type="PROSITE" id="PS51820">
    <property type="entry name" value="PA14"/>
    <property type="match status" value="1"/>
</dbReference>
<dbReference type="InterPro" id="IPR055557">
    <property type="entry name" value="DUF7133"/>
</dbReference>
<dbReference type="Gene3D" id="2.120.10.30">
    <property type="entry name" value="TolB, C-terminal domain"/>
    <property type="match status" value="1"/>
</dbReference>
<dbReference type="Proteomes" id="UP000273643">
    <property type="component" value="Unassembled WGS sequence"/>
</dbReference>
<evidence type="ECO:0000256" key="8">
    <source>
        <dbReference type="PIRSR" id="PIRSR602324-1"/>
    </source>
</evidence>
<gene>
    <name evidence="13" type="ORF">EDC38_2504</name>
</gene>
<keyword evidence="4 8" id="KW-0479">Metal-binding</keyword>
<feature type="binding site" description="covalent" evidence="8">
    <location>
        <position position="247"/>
    </location>
    <ligand>
        <name>heme c</name>
        <dbReference type="ChEBI" id="CHEBI:61717"/>
    </ligand>
</feature>
<dbReference type="Pfam" id="PF06439">
    <property type="entry name" value="3keto-disac_hyd"/>
    <property type="match status" value="1"/>
</dbReference>
<dbReference type="InterPro" id="IPR010496">
    <property type="entry name" value="AL/BT2_dom"/>
</dbReference>
<dbReference type="Pfam" id="PF00034">
    <property type="entry name" value="Cytochrom_C"/>
    <property type="match status" value="1"/>
</dbReference>
<protein>
    <recommendedName>
        <fullName evidence="1">Cytochrome c-551</fullName>
    </recommendedName>
    <alternativeName>
        <fullName evidence="7">Cytochrome c551</fullName>
    </alternativeName>
</protein>
<feature type="domain" description="PA14" evidence="12">
    <location>
        <begin position="348"/>
        <end position="490"/>
    </location>
</feature>
<dbReference type="AlphaFoldDB" id="A0A3N1PB56"/>
<evidence type="ECO:0000256" key="4">
    <source>
        <dbReference type="ARBA" id="ARBA00022723"/>
    </source>
</evidence>
<name>A0A3N1PB56_9GAMM</name>
<reference evidence="13 14" key="1">
    <citation type="submission" date="2018-11" db="EMBL/GenBank/DDBJ databases">
        <title>Genomic Encyclopedia of Type Strains, Phase IV (KMG-IV): sequencing the most valuable type-strain genomes for metagenomic binning, comparative biology and taxonomic classification.</title>
        <authorList>
            <person name="Goeker M."/>
        </authorList>
    </citation>
    <scope>NUCLEOTIDE SEQUENCE [LARGE SCALE GENOMIC DNA]</scope>
    <source>
        <strain evidence="13 14">DSM 16974</strain>
    </source>
</reference>
<dbReference type="Gene3D" id="1.10.760.10">
    <property type="entry name" value="Cytochrome c-like domain"/>
    <property type="match status" value="1"/>
</dbReference>
<dbReference type="Pfam" id="PF07691">
    <property type="entry name" value="PA14"/>
    <property type="match status" value="1"/>
</dbReference>
<evidence type="ECO:0000313" key="14">
    <source>
        <dbReference type="Proteomes" id="UP000273643"/>
    </source>
</evidence>
<dbReference type="InterPro" id="IPR011658">
    <property type="entry name" value="PA14_dom"/>
</dbReference>
<dbReference type="InterPro" id="IPR009056">
    <property type="entry name" value="Cyt_c-like_dom"/>
</dbReference>
<feature type="domain" description="Cytochrome c" evidence="11">
    <location>
        <begin position="233"/>
        <end position="318"/>
    </location>
</feature>
<evidence type="ECO:0000256" key="2">
    <source>
        <dbReference type="ARBA" id="ARBA00022448"/>
    </source>
</evidence>
<dbReference type="InterPro" id="IPR002324">
    <property type="entry name" value="Cyt_c_ID"/>
</dbReference>
<accession>A0A3N1PB56</accession>
<dbReference type="SUPFAM" id="SSF56988">
    <property type="entry name" value="Anthrax protective antigen"/>
    <property type="match status" value="1"/>
</dbReference>
<keyword evidence="6 8" id="KW-0408">Iron</keyword>
<evidence type="ECO:0000256" key="3">
    <source>
        <dbReference type="ARBA" id="ARBA00022617"/>
    </source>
</evidence>
<dbReference type="SUPFAM" id="SSF50952">
    <property type="entry name" value="Soluble quinoprotein glucose dehydrogenase"/>
    <property type="match status" value="1"/>
</dbReference>
<dbReference type="RefSeq" id="WP_123638793.1">
    <property type="nucleotide sequence ID" value="NZ_RJUK01000001.1"/>
</dbReference>
<dbReference type="InterPro" id="IPR037524">
    <property type="entry name" value="PA14/GLEYA"/>
</dbReference>
<evidence type="ECO:0000259" key="11">
    <source>
        <dbReference type="PROSITE" id="PS51007"/>
    </source>
</evidence>
<dbReference type="PANTHER" id="PTHR33546">
    <property type="entry name" value="LARGE, MULTIFUNCTIONAL SECRETED PROTEIN-RELATED"/>
    <property type="match status" value="1"/>
</dbReference>
<evidence type="ECO:0000256" key="7">
    <source>
        <dbReference type="ARBA" id="ARBA00031244"/>
    </source>
</evidence>
<keyword evidence="3 8" id="KW-0349">Heme</keyword>
<feature type="signal peptide" evidence="10">
    <location>
        <begin position="1"/>
        <end position="25"/>
    </location>
</feature>
<feature type="chain" id="PRO_5017961747" description="Cytochrome c-551" evidence="10">
    <location>
        <begin position="26"/>
        <end position="1193"/>
    </location>
</feature>
<dbReference type="InterPro" id="IPR011041">
    <property type="entry name" value="Quinoprot_gluc/sorb_DH_b-prop"/>
</dbReference>
<feature type="binding site" description="covalent" evidence="8">
    <location>
        <position position="251"/>
    </location>
    <ligand>
        <name>heme c</name>
        <dbReference type="ChEBI" id="CHEBI:61717"/>
    </ligand>
</feature>
<dbReference type="GO" id="GO:0009055">
    <property type="term" value="F:electron transfer activity"/>
    <property type="evidence" value="ECO:0007669"/>
    <property type="project" value="InterPro"/>
</dbReference>
<evidence type="ECO:0000259" key="12">
    <source>
        <dbReference type="PROSITE" id="PS51820"/>
    </source>
</evidence>
<dbReference type="GO" id="GO:0020037">
    <property type="term" value="F:heme binding"/>
    <property type="evidence" value="ECO:0007669"/>
    <property type="project" value="InterPro"/>
</dbReference>